<proteinExistence type="predicted"/>
<reference evidence="3 4" key="1">
    <citation type="submission" date="2017-07" db="EMBL/GenBank/DDBJ databases">
        <title>An improved, manually edited Actinidia chinensis var. chinensis (kiwifruit) genome highlights the challenges associated with draft genomes and gene prediction in plants.</title>
        <authorList>
            <person name="Pilkington S."/>
            <person name="Crowhurst R."/>
            <person name="Hilario E."/>
            <person name="Nardozza S."/>
            <person name="Fraser L."/>
            <person name="Peng Y."/>
            <person name="Gunaseelan K."/>
            <person name="Simpson R."/>
            <person name="Tahir J."/>
            <person name="Deroles S."/>
            <person name="Templeton K."/>
            <person name="Luo Z."/>
            <person name="Davy M."/>
            <person name="Cheng C."/>
            <person name="Mcneilage M."/>
            <person name="Scaglione D."/>
            <person name="Liu Y."/>
            <person name="Zhang Q."/>
            <person name="Datson P."/>
            <person name="De Silva N."/>
            <person name="Gardiner S."/>
            <person name="Bassett H."/>
            <person name="Chagne D."/>
            <person name="Mccallum J."/>
            <person name="Dzierzon H."/>
            <person name="Deng C."/>
            <person name="Wang Y.-Y."/>
            <person name="Barron N."/>
            <person name="Manako K."/>
            <person name="Bowen J."/>
            <person name="Foster T."/>
            <person name="Erridge Z."/>
            <person name="Tiffin H."/>
            <person name="Waite C."/>
            <person name="Davies K."/>
            <person name="Grierson E."/>
            <person name="Laing W."/>
            <person name="Kirk R."/>
            <person name="Chen X."/>
            <person name="Wood M."/>
            <person name="Montefiori M."/>
            <person name="Brummell D."/>
            <person name="Schwinn K."/>
            <person name="Catanach A."/>
            <person name="Fullerton C."/>
            <person name="Li D."/>
            <person name="Meiyalaghan S."/>
            <person name="Nieuwenhuizen N."/>
            <person name="Read N."/>
            <person name="Prakash R."/>
            <person name="Hunter D."/>
            <person name="Zhang H."/>
            <person name="Mckenzie M."/>
            <person name="Knabel M."/>
            <person name="Harris A."/>
            <person name="Allan A."/>
            <person name="Chen A."/>
            <person name="Janssen B."/>
            <person name="Plunkett B."/>
            <person name="Dwamena C."/>
            <person name="Voogd C."/>
            <person name="Leif D."/>
            <person name="Lafferty D."/>
            <person name="Souleyre E."/>
            <person name="Varkonyi-Gasic E."/>
            <person name="Gambi F."/>
            <person name="Hanley J."/>
            <person name="Yao J.-L."/>
            <person name="Cheung J."/>
            <person name="David K."/>
            <person name="Warren B."/>
            <person name="Marsh K."/>
            <person name="Snowden K."/>
            <person name="Lin-Wang K."/>
            <person name="Brian L."/>
            <person name="Martinez-Sanchez M."/>
            <person name="Wang M."/>
            <person name="Ileperuma N."/>
            <person name="Macnee N."/>
            <person name="Campin R."/>
            <person name="Mcatee P."/>
            <person name="Drummond R."/>
            <person name="Espley R."/>
            <person name="Ireland H."/>
            <person name="Wu R."/>
            <person name="Atkinson R."/>
            <person name="Karunairetnam S."/>
            <person name="Bulley S."/>
            <person name="Chunkath S."/>
            <person name="Hanley Z."/>
            <person name="Storey R."/>
            <person name="Thrimawithana A."/>
            <person name="Thomson S."/>
            <person name="David C."/>
            <person name="Testolin R."/>
        </authorList>
    </citation>
    <scope>NUCLEOTIDE SEQUENCE [LARGE SCALE GENOMIC DNA]</scope>
    <source>
        <strain evidence="4">cv. Red5</strain>
        <tissue evidence="3">Young leaf</tissue>
    </source>
</reference>
<evidence type="ECO:0000313" key="3">
    <source>
        <dbReference type="EMBL" id="PSS04095.1"/>
    </source>
</evidence>
<dbReference type="Gramene" id="PSS04095">
    <property type="protein sequence ID" value="PSS04095"/>
    <property type="gene ID" value="CEY00_Acc19935"/>
</dbReference>
<reference evidence="4" key="2">
    <citation type="journal article" date="2018" name="BMC Genomics">
        <title>A manually annotated Actinidia chinensis var. chinensis (kiwifruit) genome highlights the challenges associated with draft genomes and gene prediction in plants.</title>
        <authorList>
            <person name="Pilkington S.M."/>
            <person name="Crowhurst R."/>
            <person name="Hilario E."/>
            <person name="Nardozza S."/>
            <person name="Fraser L."/>
            <person name="Peng Y."/>
            <person name="Gunaseelan K."/>
            <person name="Simpson R."/>
            <person name="Tahir J."/>
            <person name="Deroles S.C."/>
            <person name="Templeton K."/>
            <person name="Luo Z."/>
            <person name="Davy M."/>
            <person name="Cheng C."/>
            <person name="McNeilage M."/>
            <person name="Scaglione D."/>
            <person name="Liu Y."/>
            <person name="Zhang Q."/>
            <person name="Datson P."/>
            <person name="De Silva N."/>
            <person name="Gardiner S.E."/>
            <person name="Bassett H."/>
            <person name="Chagne D."/>
            <person name="McCallum J."/>
            <person name="Dzierzon H."/>
            <person name="Deng C."/>
            <person name="Wang Y.Y."/>
            <person name="Barron L."/>
            <person name="Manako K."/>
            <person name="Bowen J."/>
            <person name="Foster T.M."/>
            <person name="Erridge Z.A."/>
            <person name="Tiffin H."/>
            <person name="Waite C.N."/>
            <person name="Davies K.M."/>
            <person name="Grierson E.P."/>
            <person name="Laing W.A."/>
            <person name="Kirk R."/>
            <person name="Chen X."/>
            <person name="Wood M."/>
            <person name="Montefiori M."/>
            <person name="Brummell D.A."/>
            <person name="Schwinn K.E."/>
            <person name="Catanach A."/>
            <person name="Fullerton C."/>
            <person name="Li D."/>
            <person name="Meiyalaghan S."/>
            <person name="Nieuwenhuizen N."/>
            <person name="Read N."/>
            <person name="Prakash R."/>
            <person name="Hunter D."/>
            <person name="Zhang H."/>
            <person name="McKenzie M."/>
            <person name="Knabel M."/>
            <person name="Harris A."/>
            <person name="Allan A.C."/>
            <person name="Gleave A."/>
            <person name="Chen A."/>
            <person name="Janssen B.J."/>
            <person name="Plunkett B."/>
            <person name="Ampomah-Dwamena C."/>
            <person name="Voogd C."/>
            <person name="Leif D."/>
            <person name="Lafferty D."/>
            <person name="Souleyre E.J.F."/>
            <person name="Varkonyi-Gasic E."/>
            <person name="Gambi F."/>
            <person name="Hanley J."/>
            <person name="Yao J.L."/>
            <person name="Cheung J."/>
            <person name="David K.M."/>
            <person name="Warren B."/>
            <person name="Marsh K."/>
            <person name="Snowden K.C."/>
            <person name="Lin-Wang K."/>
            <person name="Brian L."/>
            <person name="Martinez-Sanchez M."/>
            <person name="Wang M."/>
            <person name="Ileperuma N."/>
            <person name="Macnee N."/>
            <person name="Campin R."/>
            <person name="McAtee P."/>
            <person name="Drummond R.S.M."/>
            <person name="Espley R.V."/>
            <person name="Ireland H.S."/>
            <person name="Wu R."/>
            <person name="Atkinson R.G."/>
            <person name="Karunairetnam S."/>
            <person name="Bulley S."/>
            <person name="Chunkath S."/>
            <person name="Hanley Z."/>
            <person name="Storey R."/>
            <person name="Thrimawithana A.H."/>
            <person name="Thomson S."/>
            <person name="David C."/>
            <person name="Testolin R."/>
            <person name="Huang H."/>
            <person name="Hellens R.P."/>
            <person name="Schaffer R.J."/>
        </authorList>
    </citation>
    <scope>NUCLEOTIDE SEQUENCE [LARGE SCALE GENOMIC DNA]</scope>
    <source>
        <strain evidence="4">cv. Red5</strain>
    </source>
</reference>
<keyword evidence="4" id="KW-1185">Reference proteome</keyword>
<evidence type="ECO:0000256" key="1">
    <source>
        <dbReference type="SAM" id="MobiDB-lite"/>
    </source>
</evidence>
<accession>A0A2R6Q883</accession>
<dbReference type="PANTHER" id="PTHR33270:SF6">
    <property type="entry name" value="OS02G0448600 PROTEIN"/>
    <property type="match status" value="1"/>
</dbReference>
<dbReference type="FunCoup" id="A0A2R6Q883">
    <property type="interactions" value="625"/>
</dbReference>
<evidence type="ECO:0000313" key="4">
    <source>
        <dbReference type="Proteomes" id="UP000241394"/>
    </source>
</evidence>
<feature type="compositionally biased region" description="Low complexity" evidence="1">
    <location>
        <begin position="11"/>
        <end position="43"/>
    </location>
</feature>
<dbReference type="Proteomes" id="UP000241394">
    <property type="component" value="Chromosome LG18"/>
</dbReference>
<feature type="domain" description="DUF7054" evidence="2">
    <location>
        <begin position="108"/>
        <end position="192"/>
    </location>
</feature>
<dbReference type="AlphaFoldDB" id="A0A2R6Q883"/>
<dbReference type="Pfam" id="PF23156">
    <property type="entry name" value="DUF7054"/>
    <property type="match status" value="1"/>
</dbReference>
<dbReference type="InParanoid" id="A0A2R6Q883"/>
<evidence type="ECO:0000259" key="2">
    <source>
        <dbReference type="Pfam" id="PF23156"/>
    </source>
</evidence>
<dbReference type="OMA" id="DQHGSKY"/>
<dbReference type="STRING" id="1590841.A0A2R6Q883"/>
<dbReference type="OrthoDB" id="1885101at2759"/>
<dbReference type="InterPro" id="IPR040358">
    <property type="entry name" value="At4g22758-like"/>
</dbReference>
<organism evidence="3 4">
    <name type="scientific">Actinidia chinensis var. chinensis</name>
    <name type="common">Chinese soft-hair kiwi</name>
    <dbReference type="NCBI Taxonomy" id="1590841"/>
    <lineage>
        <taxon>Eukaryota</taxon>
        <taxon>Viridiplantae</taxon>
        <taxon>Streptophyta</taxon>
        <taxon>Embryophyta</taxon>
        <taxon>Tracheophyta</taxon>
        <taxon>Spermatophyta</taxon>
        <taxon>Magnoliopsida</taxon>
        <taxon>eudicotyledons</taxon>
        <taxon>Gunneridae</taxon>
        <taxon>Pentapetalae</taxon>
        <taxon>asterids</taxon>
        <taxon>Ericales</taxon>
        <taxon>Actinidiaceae</taxon>
        <taxon>Actinidia</taxon>
    </lineage>
</organism>
<dbReference type="EMBL" id="NKQK01000018">
    <property type="protein sequence ID" value="PSS04095.1"/>
    <property type="molecule type" value="Genomic_DNA"/>
</dbReference>
<name>A0A2R6Q883_ACTCC</name>
<sequence length="260" mass="28921">MPEKSLRQRIPVSSRPARSPQSSQSPRRRAPAAQRRPSKPSRPIRILQRCKSESSLLYGGLVAGGDLDRRILTVPDAVLFRPPTWTDVFSSSESLPPPSPQQFEGYRKDSKVVVNVTVEGSAGPIRTMVKLGSSVDETIRLVINKYSEEGRRPQLEKDAASTFELHHSYFSLQCLSKSEMIGDVGSRSFYLRKGNSEHSSNGDITISASLTSEIVSSTPVPSTPSPPLFCFPPFIAWDIRKIIRRTRKLWKILGCMHCNG</sequence>
<feature type="region of interest" description="Disordered" evidence="1">
    <location>
        <begin position="1"/>
        <end position="43"/>
    </location>
</feature>
<protein>
    <recommendedName>
        <fullName evidence="2">DUF7054 domain-containing protein</fullName>
    </recommendedName>
</protein>
<comment type="caution">
    <text evidence="3">The sequence shown here is derived from an EMBL/GenBank/DDBJ whole genome shotgun (WGS) entry which is preliminary data.</text>
</comment>
<gene>
    <name evidence="3" type="ORF">CEY00_Acc19935</name>
</gene>
<dbReference type="InterPro" id="IPR055482">
    <property type="entry name" value="DUF7054"/>
</dbReference>
<dbReference type="PANTHER" id="PTHR33270">
    <property type="entry name" value="BNAC05G50380D PROTEIN"/>
    <property type="match status" value="1"/>
</dbReference>